<proteinExistence type="inferred from homology"/>
<evidence type="ECO:0000256" key="7">
    <source>
        <dbReference type="ARBA" id="ARBA00022989"/>
    </source>
</evidence>
<evidence type="ECO:0000256" key="10">
    <source>
        <dbReference type="RuleBase" id="RU004181"/>
    </source>
</evidence>
<comment type="caution">
    <text evidence="9">Lacks conserved residue(s) required for the propagation of feature annotation.</text>
</comment>
<evidence type="ECO:0000256" key="6">
    <source>
        <dbReference type="ARBA" id="ARBA00022801"/>
    </source>
</evidence>
<dbReference type="InterPro" id="IPR001872">
    <property type="entry name" value="Peptidase_A8"/>
</dbReference>
<organism evidence="11 12">
    <name type="scientific">Deinococcus ruber</name>
    <dbReference type="NCBI Taxonomy" id="1848197"/>
    <lineage>
        <taxon>Bacteria</taxon>
        <taxon>Thermotogati</taxon>
        <taxon>Deinococcota</taxon>
        <taxon>Deinococci</taxon>
        <taxon>Deinococcales</taxon>
        <taxon>Deinococcaceae</taxon>
        <taxon>Deinococcus</taxon>
    </lineage>
</organism>
<dbReference type="GO" id="GO:0006508">
    <property type="term" value="P:proteolysis"/>
    <property type="evidence" value="ECO:0007669"/>
    <property type="project" value="UniProtKB-KW"/>
</dbReference>
<evidence type="ECO:0000256" key="8">
    <source>
        <dbReference type="ARBA" id="ARBA00023136"/>
    </source>
</evidence>
<sequence length="175" mass="18778">MSTDPFQRRRLPGWVPLLLAVLLVGADQALKAWARTHLTYGEAPVSFIPGLLNWQLTYNTGAAWSLLSGSTAILAGLRLVVGLGILVYLFVRPQPRAMALILGLIAAGAIGNTIDGLFLGRVTDMLYSPALSVVTRGLRAGEFPIFNIADSCVVVGTLLLIVLSFVPDRRPGNRL</sequence>
<gene>
    <name evidence="9 11" type="primary">lspA</name>
    <name evidence="11" type="ORF">GCM10008957_51340</name>
</gene>
<evidence type="ECO:0000256" key="2">
    <source>
        <dbReference type="ARBA" id="ARBA00022475"/>
    </source>
</evidence>
<comment type="pathway">
    <text evidence="9">Protein modification; lipoprotein biosynthesis (signal peptide cleavage).</text>
</comment>
<keyword evidence="11" id="KW-0449">Lipoprotein</keyword>
<dbReference type="GO" id="GO:0005886">
    <property type="term" value="C:plasma membrane"/>
    <property type="evidence" value="ECO:0007669"/>
    <property type="project" value="UniProtKB-SubCell"/>
</dbReference>
<feature type="transmembrane region" description="Helical" evidence="9">
    <location>
        <begin position="98"/>
        <end position="123"/>
    </location>
</feature>
<evidence type="ECO:0000256" key="3">
    <source>
        <dbReference type="ARBA" id="ARBA00022670"/>
    </source>
</evidence>
<keyword evidence="4 9" id="KW-0812">Transmembrane</keyword>
<name>A0A918FFP0_9DEIO</name>
<keyword evidence="8 9" id="KW-0472">Membrane</keyword>
<dbReference type="PRINTS" id="PR00781">
    <property type="entry name" value="LIPOSIGPTASE"/>
</dbReference>
<dbReference type="Pfam" id="PF01252">
    <property type="entry name" value="Peptidase_A8"/>
    <property type="match status" value="1"/>
</dbReference>
<keyword evidence="6 9" id="KW-0378">Hydrolase</keyword>
<feature type="active site" evidence="9">
    <location>
        <position position="124"/>
    </location>
</feature>
<dbReference type="NCBIfam" id="NF011359">
    <property type="entry name" value="PRK14777.1"/>
    <property type="match status" value="1"/>
</dbReference>
<comment type="function">
    <text evidence="9">This protein specifically catalyzes the removal of signal peptides from prolipoproteins.</text>
</comment>
<dbReference type="Proteomes" id="UP000603865">
    <property type="component" value="Unassembled WGS sequence"/>
</dbReference>
<evidence type="ECO:0000256" key="1">
    <source>
        <dbReference type="ARBA" id="ARBA00006139"/>
    </source>
</evidence>
<protein>
    <recommendedName>
        <fullName evidence="9">Lipoprotein signal peptidase</fullName>
        <ecNumber evidence="9">3.4.23.36</ecNumber>
    </recommendedName>
    <alternativeName>
        <fullName evidence="9">Prolipoprotein signal peptidase</fullName>
    </alternativeName>
    <alternativeName>
        <fullName evidence="9">Signal peptidase II</fullName>
        <shortName evidence="9">SPase II</shortName>
    </alternativeName>
</protein>
<dbReference type="EMBL" id="BMQL01000066">
    <property type="protein sequence ID" value="GGR35068.1"/>
    <property type="molecule type" value="Genomic_DNA"/>
</dbReference>
<dbReference type="EC" id="3.4.23.36" evidence="9"/>
<feature type="transmembrane region" description="Helical" evidence="9">
    <location>
        <begin position="143"/>
        <end position="166"/>
    </location>
</feature>
<dbReference type="PANTHER" id="PTHR33695:SF1">
    <property type="entry name" value="LIPOPROTEIN SIGNAL PEPTIDASE"/>
    <property type="match status" value="1"/>
</dbReference>
<evidence type="ECO:0000313" key="12">
    <source>
        <dbReference type="Proteomes" id="UP000603865"/>
    </source>
</evidence>
<keyword evidence="12" id="KW-1185">Reference proteome</keyword>
<comment type="subcellular location">
    <subcellularLocation>
        <location evidence="9">Cell membrane</location>
        <topology evidence="9">Multi-pass membrane protein</topology>
    </subcellularLocation>
</comment>
<keyword evidence="7 9" id="KW-1133">Transmembrane helix</keyword>
<evidence type="ECO:0000256" key="4">
    <source>
        <dbReference type="ARBA" id="ARBA00022692"/>
    </source>
</evidence>
<dbReference type="NCBIfam" id="TIGR00077">
    <property type="entry name" value="lspA"/>
    <property type="match status" value="1"/>
</dbReference>
<dbReference type="RefSeq" id="WP_229776625.1">
    <property type="nucleotide sequence ID" value="NZ_BMQL01000066.1"/>
</dbReference>
<dbReference type="AlphaFoldDB" id="A0A918FFP0"/>
<comment type="catalytic activity">
    <reaction evidence="9">
        <text>Release of signal peptides from bacterial membrane prolipoproteins. Hydrolyzes -Xaa-Yaa-Zaa-|-(S,diacylglyceryl)Cys-, in which Xaa is hydrophobic (preferably Leu), and Yaa (Ala or Ser) and Zaa (Gly or Ala) have small, neutral side chains.</text>
        <dbReference type="EC" id="3.4.23.36"/>
    </reaction>
</comment>
<keyword evidence="2 9" id="KW-1003">Cell membrane</keyword>
<dbReference type="HAMAP" id="MF_00161">
    <property type="entry name" value="LspA"/>
    <property type="match status" value="1"/>
</dbReference>
<evidence type="ECO:0000313" key="11">
    <source>
        <dbReference type="EMBL" id="GGR35068.1"/>
    </source>
</evidence>
<comment type="caution">
    <text evidence="11">The sequence shown here is derived from an EMBL/GenBank/DDBJ whole genome shotgun (WGS) entry which is preliminary data.</text>
</comment>
<evidence type="ECO:0000256" key="9">
    <source>
        <dbReference type="HAMAP-Rule" id="MF_00161"/>
    </source>
</evidence>
<comment type="similarity">
    <text evidence="1 9 10">Belongs to the peptidase A8 family.</text>
</comment>
<keyword evidence="3 9" id="KW-0645">Protease</keyword>
<dbReference type="PANTHER" id="PTHR33695">
    <property type="entry name" value="LIPOPROTEIN SIGNAL PEPTIDASE"/>
    <property type="match status" value="1"/>
</dbReference>
<accession>A0A918FFP0</accession>
<feature type="transmembrane region" description="Helical" evidence="9">
    <location>
        <begin position="62"/>
        <end position="91"/>
    </location>
</feature>
<evidence type="ECO:0000256" key="5">
    <source>
        <dbReference type="ARBA" id="ARBA00022750"/>
    </source>
</evidence>
<keyword evidence="5 9" id="KW-0064">Aspartyl protease</keyword>
<reference evidence="11" key="2">
    <citation type="submission" date="2020-09" db="EMBL/GenBank/DDBJ databases">
        <authorList>
            <person name="Sun Q."/>
            <person name="Ohkuma M."/>
        </authorList>
    </citation>
    <scope>NUCLEOTIDE SEQUENCE</scope>
    <source>
        <strain evidence="11">JCM 31311</strain>
    </source>
</reference>
<reference evidence="11" key="1">
    <citation type="journal article" date="2014" name="Int. J. Syst. Evol. Microbiol.">
        <title>Complete genome sequence of Corynebacterium casei LMG S-19264T (=DSM 44701T), isolated from a smear-ripened cheese.</title>
        <authorList>
            <consortium name="US DOE Joint Genome Institute (JGI-PGF)"/>
            <person name="Walter F."/>
            <person name="Albersmeier A."/>
            <person name="Kalinowski J."/>
            <person name="Ruckert C."/>
        </authorList>
    </citation>
    <scope>NUCLEOTIDE SEQUENCE</scope>
    <source>
        <strain evidence="11">JCM 31311</strain>
    </source>
</reference>
<feature type="active site" evidence="9">
    <location>
        <position position="150"/>
    </location>
</feature>
<dbReference type="GO" id="GO:0004190">
    <property type="term" value="F:aspartic-type endopeptidase activity"/>
    <property type="evidence" value="ECO:0007669"/>
    <property type="project" value="UniProtKB-UniRule"/>
</dbReference>